<evidence type="ECO:0000256" key="6">
    <source>
        <dbReference type="ARBA" id="ARBA00023136"/>
    </source>
</evidence>
<dbReference type="GO" id="GO:0015293">
    <property type="term" value="F:symporter activity"/>
    <property type="evidence" value="ECO:0007669"/>
    <property type="project" value="UniProtKB-KW"/>
</dbReference>
<sequence>MGKKKDVYVISGTQEIKAPLVCSIRLLLACLAFLGFFLCYAQRNGLSVSIVCMVDPDADNVTLSKDINSVAVSRNIPASCHKHTVEKSRSASQVLLWPKQTRGVILGSFYWGYALTQVASSIAVNLLGPKRFLAILIFISSAATMLLPIFAKLHPSFVILIRVVAGAAQKEMYQGFLKWINITLSTNKKNSCAFKLKEGGLWPTIFRFWATWAPAAELTTLLSFQSSGPSMGTIVSLIIGGLFCTFSLNDAVPYLFRYGWEYFFYLLGGLGILWSVVWLIFASDTPSTNTHISENEKEYIRSSPLVCSIRLLLACLAFLGFFLCYAQRNGLSVSIVCMVDPDADNVTLSNDINSVAVSRNIPASCHKHTVEKSRSASQVLLWPKQTRGVILGSFYWGYALTQVASSVAVNLLGPKRFLAILIFISSAATMLLPIFAKFHPSFVILIRVVAGAAQGGLWPTIFRFWATWAPAAELTTLLSFQSSGPSMGTIVSLIIGGLFCTFSLNDAVPYLFRYGWEYFFYLLGGLGILWSVVWLIFASDTPATNTHISENEKEYIRSCKAAEKIQDTRTKVPWGPMLKSQGFWCILISMFFCDFGLYAAEKIQDTRTKVPWGPMLKSQGFWCILISMFFCDFGLYAIWAVVPEYMNEVLLFSIEENGFLSALPHMASFVVVLSTGGLADFIIRRKFLSRVNTRKLFHGIGTLSPAICLLIISFLDCERRYSAVLLLVIGIALNGFMMSGGYVVNVGDFSGVHSGVVFGICNTISCIGGFCAPYITSIITKHKTPAEWKIAFTLYAGSFLISAIAFAILARGETEPWARDDVHDEKINYDVDAKKELMEMSPVGIVPDNPVV</sequence>
<evidence type="ECO:0000313" key="9">
    <source>
        <dbReference type="EMBL" id="CAF1146754.1"/>
    </source>
</evidence>
<dbReference type="Pfam" id="PF07690">
    <property type="entry name" value="MFS_1"/>
    <property type="match status" value="2"/>
</dbReference>
<comment type="subcellular location">
    <subcellularLocation>
        <location evidence="1">Membrane</location>
        <topology evidence="1">Multi-pass membrane protein</topology>
    </subcellularLocation>
</comment>
<dbReference type="InterPro" id="IPR011701">
    <property type="entry name" value="MFS"/>
</dbReference>
<evidence type="ECO:0000256" key="7">
    <source>
        <dbReference type="SAM" id="Phobius"/>
    </source>
</evidence>
<evidence type="ECO:0000256" key="4">
    <source>
        <dbReference type="ARBA" id="ARBA00022847"/>
    </source>
</evidence>
<evidence type="ECO:0000313" key="10">
    <source>
        <dbReference type="Proteomes" id="UP000663845"/>
    </source>
</evidence>
<dbReference type="InterPro" id="IPR020846">
    <property type="entry name" value="MFS_dom"/>
</dbReference>
<feature type="transmembrane region" description="Helical" evidence="7">
    <location>
        <begin position="695"/>
        <end position="715"/>
    </location>
</feature>
<proteinExistence type="predicted"/>
<keyword evidence="2" id="KW-0813">Transport</keyword>
<accession>A0A814SMH1</accession>
<gene>
    <name evidence="9" type="ORF">JYZ213_LOCUS23868</name>
</gene>
<evidence type="ECO:0000259" key="8">
    <source>
        <dbReference type="PROSITE" id="PS50850"/>
    </source>
</evidence>
<keyword evidence="6 7" id="KW-0472">Membrane</keyword>
<feature type="transmembrane region" description="Helical" evidence="7">
    <location>
        <begin position="417"/>
        <end position="435"/>
    </location>
</feature>
<organism evidence="9 10">
    <name type="scientific">Adineta steineri</name>
    <dbReference type="NCBI Taxonomy" id="433720"/>
    <lineage>
        <taxon>Eukaryota</taxon>
        <taxon>Metazoa</taxon>
        <taxon>Spiralia</taxon>
        <taxon>Gnathifera</taxon>
        <taxon>Rotifera</taxon>
        <taxon>Eurotatoria</taxon>
        <taxon>Bdelloidea</taxon>
        <taxon>Adinetida</taxon>
        <taxon>Adinetidae</taxon>
        <taxon>Adineta</taxon>
    </lineage>
</organism>
<reference evidence="9" key="1">
    <citation type="submission" date="2021-02" db="EMBL/GenBank/DDBJ databases">
        <authorList>
            <person name="Nowell W R."/>
        </authorList>
    </citation>
    <scope>NUCLEOTIDE SEQUENCE</scope>
</reference>
<feature type="transmembrane region" description="Helical" evidence="7">
    <location>
        <begin position="132"/>
        <end position="151"/>
    </location>
</feature>
<feature type="transmembrane region" description="Helical" evidence="7">
    <location>
        <begin position="486"/>
        <end position="504"/>
    </location>
</feature>
<dbReference type="InterPro" id="IPR036259">
    <property type="entry name" value="MFS_trans_sf"/>
</dbReference>
<feature type="transmembrane region" description="Helical" evidence="7">
    <location>
        <begin position="20"/>
        <end position="38"/>
    </location>
</feature>
<name>A0A814SMH1_9BILA</name>
<feature type="transmembrane region" description="Helical" evidence="7">
    <location>
        <begin position="104"/>
        <end position="127"/>
    </location>
</feature>
<feature type="transmembrane region" description="Helical" evidence="7">
    <location>
        <begin position="263"/>
        <end position="283"/>
    </location>
</feature>
<feature type="transmembrane region" description="Helical" evidence="7">
    <location>
        <begin position="756"/>
        <end position="776"/>
    </location>
</feature>
<dbReference type="AlphaFoldDB" id="A0A814SMH1"/>
<dbReference type="PANTHER" id="PTHR11662">
    <property type="entry name" value="SOLUTE CARRIER FAMILY 17"/>
    <property type="match status" value="1"/>
</dbReference>
<feature type="transmembrane region" description="Helical" evidence="7">
    <location>
        <begin position="721"/>
        <end position="744"/>
    </location>
</feature>
<dbReference type="EMBL" id="CAJNOG010000287">
    <property type="protein sequence ID" value="CAF1146754.1"/>
    <property type="molecule type" value="Genomic_DNA"/>
</dbReference>
<evidence type="ECO:0000256" key="1">
    <source>
        <dbReference type="ARBA" id="ARBA00004141"/>
    </source>
</evidence>
<feature type="transmembrane region" description="Helical" evidence="7">
    <location>
        <begin position="234"/>
        <end position="256"/>
    </location>
</feature>
<feature type="transmembrane region" description="Helical" evidence="7">
    <location>
        <begin position="581"/>
        <end position="600"/>
    </location>
</feature>
<keyword evidence="4" id="KW-0769">Symport</keyword>
<keyword evidence="5 7" id="KW-1133">Transmembrane helix</keyword>
<feature type="transmembrane region" description="Helical" evidence="7">
    <location>
        <begin position="442"/>
        <end position="466"/>
    </location>
</feature>
<feature type="transmembrane region" description="Helical" evidence="7">
    <location>
        <begin position="662"/>
        <end position="683"/>
    </location>
</feature>
<evidence type="ECO:0000256" key="3">
    <source>
        <dbReference type="ARBA" id="ARBA00022692"/>
    </source>
</evidence>
<dbReference type="FunFam" id="1.20.1250.20:FF:000003">
    <property type="entry name" value="Solute carrier family 17 member 3"/>
    <property type="match status" value="1"/>
</dbReference>
<feature type="transmembrane region" description="Helical" evidence="7">
    <location>
        <begin position="389"/>
        <end position="411"/>
    </location>
</feature>
<feature type="transmembrane region" description="Helical" evidence="7">
    <location>
        <begin position="788"/>
        <end position="809"/>
    </location>
</feature>
<feature type="transmembrane region" description="Helical" evidence="7">
    <location>
        <begin position="621"/>
        <end position="642"/>
    </location>
</feature>
<dbReference type="InterPro" id="IPR050382">
    <property type="entry name" value="MFS_Na/Anion_cotransporter"/>
</dbReference>
<feature type="transmembrane region" description="Helical" evidence="7">
    <location>
        <begin position="516"/>
        <end position="537"/>
    </location>
</feature>
<protein>
    <recommendedName>
        <fullName evidence="8">Major facilitator superfamily (MFS) profile domain-containing protein</fullName>
    </recommendedName>
</protein>
<feature type="domain" description="Major facilitator superfamily (MFS) profile" evidence="8">
    <location>
        <begin position="313"/>
        <end position="814"/>
    </location>
</feature>
<dbReference type="PROSITE" id="PS50850">
    <property type="entry name" value="MFS"/>
    <property type="match status" value="1"/>
</dbReference>
<dbReference type="PANTHER" id="PTHR11662:SF399">
    <property type="entry name" value="FI19708P1-RELATED"/>
    <property type="match status" value="1"/>
</dbReference>
<comment type="caution">
    <text evidence="9">The sequence shown here is derived from an EMBL/GenBank/DDBJ whole genome shotgun (WGS) entry which is preliminary data.</text>
</comment>
<keyword evidence="3 7" id="KW-0812">Transmembrane</keyword>
<evidence type="ECO:0000256" key="5">
    <source>
        <dbReference type="ARBA" id="ARBA00022989"/>
    </source>
</evidence>
<dbReference type="GO" id="GO:0016020">
    <property type="term" value="C:membrane"/>
    <property type="evidence" value="ECO:0007669"/>
    <property type="project" value="UniProtKB-SubCell"/>
</dbReference>
<dbReference type="SUPFAM" id="SSF103473">
    <property type="entry name" value="MFS general substrate transporter"/>
    <property type="match status" value="4"/>
</dbReference>
<dbReference type="Proteomes" id="UP000663845">
    <property type="component" value="Unassembled WGS sequence"/>
</dbReference>
<feature type="transmembrane region" description="Helical" evidence="7">
    <location>
        <begin position="303"/>
        <end position="325"/>
    </location>
</feature>
<dbReference type="Gene3D" id="1.20.1250.20">
    <property type="entry name" value="MFS general substrate transporter like domains"/>
    <property type="match status" value="3"/>
</dbReference>
<evidence type="ECO:0000256" key="2">
    <source>
        <dbReference type="ARBA" id="ARBA00022448"/>
    </source>
</evidence>